<dbReference type="Proteomes" id="UP000037848">
    <property type="component" value="Unassembled WGS sequence"/>
</dbReference>
<dbReference type="PATRIC" id="fig|187330.3.peg.516"/>
<feature type="transmembrane region" description="Helical" evidence="5">
    <location>
        <begin position="111"/>
        <end position="129"/>
    </location>
</feature>
<evidence type="ECO:0000256" key="2">
    <source>
        <dbReference type="ARBA" id="ARBA00022692"/>
    </source>
</evidence>
<keyword evidence="4 5" id="KW-0472">Membrane</keyword>
<feature type="transmembrane region" description="Helical" evidence="5">
    <location>
        <begin position="214"/>
        <end position="236"/>
    </location>
</feature>
<comment type="caution">
    <text evidence="7">The sequence shown here is derived from an EMBL/GenBank/DDBJ whole genome shotgun (WGS) entry which is preliminary data.</text>
</comment>
<name>A0A0N0M1E9_9GAMM</name>
<dbReference type="PANTHER" id="PTHR37422:SF17">
    <property type="entry name" value="O-ANTIGEN LIGASE"/>
    <property type="match status" value="1"/>
</dbReference>
<reference evidence="7 8" key="1">
    <citation type="submission" date="2015-08" db="EMBL/GenBank/DDBJ databases">
        <title>Draft Genome Sequence of Pseudoalteromonas porphyrae UCD-SED14.</title>
        <authorList>
            <person name="Coil D.A."/>
            <person name="Jospin G."/>
            <person name="Lee R.D."/>
            <person name="Eisen J.A."/>
        </authorList>
    </citation>
    <scope>NUCLEOTIDE SEQUENCE [LARGE SCALE GENOMIC DNA]</scope>
    <source>
        <strain evidence="7 8">UCD-SED14</strain>
    </source>
</reference>
<feature type="domain" description="O-antigen ligase-related" evidence="6">
    <location>
        <begin position="178"/>
        <end position="321"/>
    </location>
</feature>
<dbReference type="InterPro" id="IPR007016">
    <property type="entry name" value="O-antigen_ligase-rel_domated"/>
</dbReference>
<dbReference type="AlphaFoldDB" id="A0A0N0M1E9"/>
<sequence length="386" mass="44474">MTRLKASLLCIYIVSPVLMSFFLLFFNINIPLSLIAFIVISFFIVFFGSFVGSKDSLYYLIIFLVFLGGVFLSVLYTPSSIYVHTKLFSMVNLVFCLVFLFYFKYEDFLKAIYWASIIIVVVGFIYFPVYNFYISGGGGTYQNSEVFKGFYLNFGLVAGLLFLCCFYLLDTTRKTTCILFSLFIFIVLSGARGPLLFVILFVLLSFILRFKDRLFSNGFIIFSFISSITIFIIMFADVNIPALERTIARVSLLFSDDKGGSVNTRFSYILETMDYIEEAIFFGHGFGSFGLLVVGEDSRFYPHNLVLEVWFELGLFGLVVTLTLLIFPVFLFIRTFGFKKWEYLIPYFYLFANSLKSNSLTDHRLLFLFSIIPILHTLAYNEKYDS</sequence>
<feature type="transmembrane region" description="Helical" evidence="5">
    <location>
        <begin position="181"/>
        <end position="207"/>
    </location>
</feature>
<feature type="transmembrane region" description="Helical" evidence="5">
    <location>
        <begin position="150"/>
        <end position="169"/>
    </location>
</feature>
<feature type="transmembrane region" description="Helical" evidence="5">
    <location>
        <begin position="6"/>
        <end position="25"/>
    </location>
</feature>
<feature type="transmembrane region" description="Helical" evidence="5">
    <location>
        <begin position="32"/>
        <end position="51"/>
    </location>
</feature>
<evidence type="ECO:0000256" key="4">
    <source>
        <dbReference type="ARBA" id="ARBA00023136"/>
    </source>
</evidence>
<dbReference type="PANTHER" id="PTHR37422">
    <property type="entry name" value="TEICHURONIC ACID BIOSYNTHESIS PROTEIN TUAE"/>
    <property type="match status" value="1"/>
</dbReference>
<dbReference type="EMBL" id="LHPH01000002">
    <property type="protein sequence ID" value="KPH65141.1"/>
    <property type="molecule type" value="Genomic_DNA"/>
</dbReference>
<evidence type="ECO:0000313" key="8">
    <source>
        <dbReference type="Proteomes" id="UP000037848"/>
    </source>
</evidence>
<keyword evidence="2 5" id="KW-0812">Transmembrane</keyword>
<dbReference type="GO" id="GO:0016020">
    <property type="term" value="C:membrane"/>
    <property type="evidence" value="ECO:0007669"/>
    <property type="project" value="UniProtKB-SubCell"/>
</dbReference>
<dbReference type="Pfam" id="PF04932">
    <property type="entry name" value="Wzy_C"/>
    <property type="match status" value="1"/>
</dbReference>
<gene>
    <name evidence="7" type="ORF">ADS77_02395</name>
</gene>
<proteinExistence type="predicted"/>
<dbReference type="RefSeq" id="WP_054452773.1">
    <property type="nucleotide sequence ID" value="NZ_LHPH01000002.1"/>
</dbReference>
<feature type="transmembrane region" description="Helical" evidence="5">
    <location>
        <begin position="57"/>
        <end position="75"/>
    </location>
</feature>
<feature type="transmembrane region" description="Helical" evidence="5">
    <location>
        <begin position="87"/>
        <end position="105"/>
    </location>
</feature>
<accession>A0A0N0M1E9</accession>
<evidence type="ECO:0000256" key="3">
    <source>
        <dbReference type="ARBA" id="ARBA00022989"/>
    </source>
</evidence>
<evidence type="ECO:0000259" key="6">
    <source>
        <dbReference type="Pfam" id="PF04932"/>
    </source>
</evidence>
<dbReference type="InterPro" id="IPR051533">
    <property type="entry name" value="WaaL-like"/>
</dbReference>
<protein>
    <recommendedName>
        <fullName evidence="6">O-antigen ligase-related domain-containing protein</fullName>
    </recommendedName>
</protein>
<feature type="transmembrane region" description="Helical" evidence="5">
    <location>
        <begin position="309"/>
        <end position="333"/>
    </location>
</feature>
<evidence type="ECO:0000313" key="7">
    <source>
        <dbReference type="EMBL" id="KPH65141.1"/>
    </source>
</evidence>
<evidence type="ECO:0000256" key="5">
    <source>
        <dbReference type="SAM" id="Phobius"/>
    </source>
</evidence>
<comment type="subcellular location">
    <subcellularLocation>
        <location evidence="1">Membrane</location>
        <topology evidence="1">Multi-pass membrane protein</topology>
    </subcellularLocation>
</comment>
<keyword evidence="3 5" id="KW-1133">Transmembrane helix</keyword>
<keyword evidence="8" id="KW-1185">Reference proteome</keyword>
<organism evidence="7 8">
    <name type="scientific">Pseudoalteromonas porphyrae</name>
    <dbReference type="NCBI Taxonomy" id="187330"/>
    <lineage>
        <taxon>Bacteria</taxon>
        <taxon>Pseudomonadati</taxon>
        <taxon>Pseudomonadota</taxon>
        <taxon>Gammaproteobacteria</taxon>
        <taxon>Alteromonadales</taxon>
        <taxon>Pseudoalteromonadaceae</taxon>
        <taxon>Pseudoalteromonas</taxon>
    </lineage>
</organism>
<evidence type="ECO:0000256" key="1">
    <source>
        <dbReference type="ARBA" id="ARBA00004141"/>
    </source>
</evidence>